<comment type="similarity">
    <text evidence="3">Belongs to the class-V pyridoxal-phosphate-dependent aminotransferase family.</text>
</comment>
<evidence type="ECO:0000256" key="4">
    <source>
        <dbReference type="ARBA" id="ARBA00011738"/>
    </source>
</evidence>
<dbReference type="GO" id="GO:0005829">
    <property type="term" value="C:cytosol"/>
    <property type="evidence" value="ECO:0007669"/>
    <property type="project" value="UniProtKB-SubCell"/>
</dbReference>
<dbReference type="AlphaFoldDB" id="A0A7R8XA56"/>
<keyword evidence="14" id="KW-1185">Reference proteome</keyword>
<dbReference type="Proteomes" id="UP000677054">
    <property type="component" value="Unassembled WGS sequence"/>
</dbReference>
<evidence type="ECO:0000256" key="1">
    <source>
        <dbReference type="ARBA" id="ARBA00001933"/>
    </source>
</evidence>
<evidence type="ECO:0000313" key="14">
    <source>
        <dbReference type="Proteomes" id="UP000677054"/>
    </source>
</evidence>
<dbReference type="FunFam" id="3.90.1150.10:FF:000065">
    <property type="entry name" value="Selenocysteine lyase"/>
    <property type="match status" value="1"/>
</dbReference>
<dbReference type="InterPro" id="IPR016454">
    <property type="entry name" value="Cysteine_dSase"/>
</dbReference>
<accession>A0A7R8XA56</accession>
<protein>
    <recommendedName>
        <fullName evidence="11">Selenocysteine lyase</fullName>
        <ecNumber evidence="10">4.4.1.16</ecNumber>
    </recommendedName>
</protein>
<dbReference type="InterPro" id="IPR000192">
    <property type="entry name" value="Aminotrans_V_dom"/>
</dbReference>
<dbReference type="EMBL" id="CAJPEV010001258">
    <property type="protein sequence ID" value="CAG0891689.1"/>
    <property type="molecule type" value="Genomic_DNA"/>
</dbReference>
<name>A0A7R8XA56_9CRUS</name>
<dbReference type="InterPro" id="IPR015424">
    <property type="entry name" value="PyrdxlP-dep_Trfase"/>
</dbReference>
<evidence type="ECO:0000256" key="7">
    <source>
        <dbReference type="ARBA" id="ARBA00022898"/>
    </source>
</evidence>
<evidence type="ECO:0000256" key="3">
    <source>
        <dbReference type="ARBA" id="ARBA00009236"/>
    </source>
</evidence>
<keyword evidence="8" id="KW-0456">Lyase</keyword>
<organism evidence="13">
    <name type="scientific">Darwinula stevensoni</name>
    <dbReference type="NCBI Taxonomy" id="69355"/>
    <lineage>
        <taxon>Eukaryota</taxon>
        <taxon>Metazoa</taxon>
        <taxon>Ecdysozoa</taxon>
        <taxon>Arthropoda</taxon>
        <taxon>Crustacea</taxon>
        <taxon>Oligostraca</taxon>
        <taxon>Ostracoda</taxon>
        <taxon>Podocopa</taxon>
        <taxon>Podocopida</taxon>
        <taxon>Darwinulocopina</taxon>
        <taxon>Darwinuloidea</taxon>
        <taxon>Darwinulidae</taxon>
        <taxon>Darwinula</taxon>
    </lineage>
</organism>
<evidence type="ECO:0000313" key="13">
    <source>
        <dbReference type="EMBL" id="CAD7246857.1"/>
    </source>
</evidence>
<dbReference type="PIRSF" id="PIRSF005572">
    <property type="entry name" value="NifS"/>
    <property type="match status" value="1"/>
</dbReference>
<comment type="subcellular location">
    <subcellularLocation>
        <location evidence="2">Cytoplasm</location>
        <location evidence="2">Cytosol</location>
    </subcellularLocation>
</comment>
<evidence type="ECO:0000259" key="12">
    <source>
        <dbReference type="Pfam" id="PF00266"/>
    </source>
</evidence>
<dbReference type="EC" id="4.4.1.16" evidence="10"/>
<dbReference type="InterPro" id="IPR015421">
    <property type="entry name" value="PyrdxlP-dep_Trfase_major"/>
</dbReference>
<reference evidence="13" key="1">
    <citation type="submission" date="2020-11" db="EMBL/GenBank/DDBJ databases">
        <authorList>
            <person name="Tran Van P."/>
        </authorList>
    </citation>
    <scope>NUCLEOTIDE SEQUENCE</scope>
</reference>
<comment type="subunit">
    <text evidence="4">Homodimer.</text>
</comment>
<evidence type="ECO:0000256" key="6">
    <source>
        <dbReference type="ARBA" id="ARBA00022679"/>
    </source>
</evidence>
<comment type="function">
    <text evidence="9">Catalyzes the decomposition of L-selenocysteine to L-alanine and elemental selenium.</text>
</comment>
<evidence type="ECO:0000256" key="10">
    <source>
        <dbReference type="ARBA" id="ARBA00039054"/>
    </source>
</evidence>
<dbReference type="GO" id="GO:0016740">
    <property type="term" value="F:transferase activity"/>
    <property type="evidence" value="ECO:0007669"/>
    <property type="project" value="UniProtKB-KW"/>
</dbReference>
<dbReference type="InterPro" id="IPR015422">
    <property type="entry name" value="PyrdxlP-dep_Trfase_small"/>
</dbReference>
<gene>
    <name evidence="13" type="ORF">DSTB1V02_LOCUS6700</name>
</gene>
<dbReference type="SUPFAM" id="SSF53383">
    <property type="entry name" value="PLP-dependent transferases"/>
    <property type="match status" value="1"/>
</dbReference>
<dbReference type="Gene3D" id="3.40.640.10">
    <property type="entry name" value="Type I PLP-dependent aspartate aminotransferase-like (Major domain)"/>
    <property type="match status" value="2"/>
</dbReference>
<dbReference type="PANTHER" id="PTHR11601">
    <property type="entry name" value="CYSTEINE DESULFURYLASE FAMILY MEMBER"/>
    <property type="match status" value="1"/>
</dbReference>
<sequence>MSERTKMGDNEVQMARIYMDYNATTPLAHEVKEAIINGLSMWGNPSSSYSLGQEARVAIEDARLQIASMIHAFPEEILFTSGGTEANHMVIHSVICEEADQGNPIHIITSTIEHDAILEPLKYLQKQKHIDVTYLEPRGEVGTILVEDVEKAIRPSTLLITLMMANNETGILLPIQGVALSHLQSFDSERTIIKSADLLLVLPCILLPFLKAIKCYEEAEVLFGREGDAPFYGPRIGALYVRGLGSGDGALFPLFRGGGQERGYRPGTENTPMILGLGAAAFLVCLNLSSYQKHMENMRNALITLLKEAFEESLVIHGDIDPKNRLPNTVNFSLKPPLYTVKGREILGKIPRLCASTSAACHSHSVKPSRVLLACGVDENLAAGAIRLSVGRETTEQEIKEAVLLLRESVSLHK</sequence>
<evidence type="ECO:0000256" key="8">
    <source>
        <dbReference type="ARBA" id="ARBA00023239"/>
    </source>
</evidence>
<evidence type="ECO:0000256" key="2">
    <source>
        <dbReference type="ARBA" id="ARBA00004514"/>
    </source>
</evidence>
<dbReference type="GO" id="GO:0009000">
    <property type="term" value="F:selenocysteine lyase activity"/>
    <property type="evidence" value="ECO:0007669"/>
    <property type="project" value="UniProtKB-EC"/>
</dbReference>
<keyword evidence="6" id="KW-0808">Transferase</keyword>
<dbReference type="EMBL" id="LR900775">
    <property type="protein sequence ID" value="CAD7246857.1"/>
    <property type="molecule type" value="Genomic_DNA"/>
</dbReference>
<dbReference type="Pfam" id="PF00266">
    <property type="entry name" value="Aminotran_5"/>
    <property type="match status" value="1"/>
</dbReference>
<dbReference type="Gene3D" id="3.90.1150.10">
    <property type="entry name" value="Aspartate Aminotransferase, domain 1"/>
    <property type="match status" value="2"/>
</dbReference>
<comment type="cofactor">
    <cofactor evidence="1">
        <name>pyridoxal 5'-phosphate</name>
        <dbReference type="ChEBI" id="CHEBI:597326"/>
    </cofactor>
</comment>
<keyword evidence="7" id="KW-0663">Pyridoxal phosphate</keyword>
<dbReference type="OrthoDB" id="10250117at2759"/>
<evidence type="ECO:0000256" key="5">
    <source>
        <dbReference type="ARBA" id="ARBA00022490"/>
    </source>
</evidence>
<evidence type="ECO:0000256" key="9">
    <source>
        <dbReference type="ARBA" id="ARBA00037407"/>
    </source>
</evidence>
<feature type="domain" description="Aminotransferase class V" evidence="12">
    <location>
        <begin position="17"/>
        <end position="179"/>
    </location>
</feature>
<proteinExistence type="inferred from homology"/>
<evidence type="ECO:0000256" key="11">
    <source>
        <dbReference type="ARBA" id="ARBA00040554"/>
    </source>
</evidence>
<keyword evidence="5" id="KW-0963">Cytoplasm</keyword>
<dbReference type="PANTHER" id="PTHR11601:SF62">
    <property type="entry name" value="SELENOCYSTEINE LYASE"/>
    <property type="match status" value="1"/>
</dbReference>